<proteinExistence type="predicted"/>
<keyword evidence="1" id="KW-0812">Transmembrane</keyword>
<evidence type="ECO:0000256" key="1">
    <source>
        <dbReference type="SAM" id="Phobius"/>
    </source>
</evidence>
<feature type="transmembrane region" description="Helical" evidence="1">
    <location>
        <begin position="12"/>
        <end position="31"/>
    </location>
</feature>
<dbReference type="OrthoDB" id="8809314at2"/>
<gene>
    <name evidence="2" type="ORF">SAMN05192589_102262</name>
</gene>
<evidence type="ECO:0000313" key="3">
    <source>
        <dbReference type="Proteomes" id="UP000198781"/>
    </source>
</evidence>
<dbReference type="AlphaFoldDB" id="A0A1G6LWF5"/>
<protein>
    <submittedName>
        <fullName evidence="2">Uncharacterized protein</fullName>
    </submittedName>
</protein>
<keyword evidence="3" id="KW-1185">Reference proteome</keyword>
<reference evidence="2 3" key="1">
    <citation type="submission" date="2016-10" db="EMBL/GenBank/DDBJ databases">
        <authorList>
            <person name="de Groot N.N."/>
        </authorList>
    </citation>
    <scope>NUCLEOTIDE SEQUENCE [LARGE SCALE GENOMIC DNA]</scope>
    <source>
        <strain evidence="2 3">DSM 16619</strain>
    </source>
</reference>
<dbReference type="Proteomes" id="UP000198781">
    <property type="component" value="Unassembled WGS sequence"/>
</dbReference>
<accession>A0A1G6LWF5</accession>
<sequence>MTRLWKKLGMGAKASLVLAFLIGAGVAWWWIDSAVTCDEQDEYSYHGFCLIELRQRAERGDNPAQWAYGNYLAGIPPFEQAYEWHLKAMQGARIGLDLRRSMDAYCDKVPGFDARTVESTMQRVVQTSPDAHLRLFQFYLSLPPCSAFNLDQASAQIPQLTQCAHLTLAEYFRAVNRERYTVSAATRAAIQGNVERCEKELVQPPPDGPHVREFMPVQPQDIADLRRSLAALQP</sequence>
<organism evidence="2 3">
    <name type="scientific">Paracidovorax valerianellae</name>
    <dbReference type="NCBI Taxonomy" id="187868"/>
    <lineage>
        <taxon>Bacteria</taxon>
        <taxon>Pseudomonadati</taxon>
        <taxon>Pseudomonadota</taxon>
        <taxon>Betaproteobacteria</taxon>
        <taxon>Burkholderiales</taxon>
        <taxon>Comamonadaceae</taxon>
        <taxon>Paracidovorax</taxon>
    </lineage>
</organism>
<keyword evidence="1" id="KW-1133">Transmembrane helix</keyword>
<dbReference type="STRING" id="187868.SAMN05192589_102262"/>
<evidence type="ECO:0000313" key="2">
    <source>
        <dbReference type="EMBL" id="SDC47046.1"/>
    </source>
</evidence>
<name>A0A1G6LWF5_9BURK</name>
<dbReference type="EMBL" id="FMZC01000002">
    <property type="protein sequence ID" value="SDC47046.1"/>
    <property type="molecule type" value="Genomic_DNA"/>
</dbReference>
<keyword evidence="1" id="KW-0472">Membrane</keyword>
<dbReference type="RefSeq" id="WP_092740550.1">
    <property type="nucleotide sequence ID" value="NZ_FMZC01000002.1"/>
</dbReference>